<name>A0A423XBT5_9PEZI</name>
<feature type="chain" id="PRO_5019046141" evidence="1">
    <location>
        <begin position="19"/>
        <end position="71"/>
    </location>
</feature>
<comment type="caution">
    <text evidence="2">The sequence shown here is derived from an EMBL/GenBank/DDBJ whole genome shotgun (WGS) entry which is preliminary data.</text>
</comment>
<accession>A0A423XBT5</accession>
<protein>
    <submittedName>
        <fullName evidence="2">Uncharacterized protein</fullName>
    </submittedName>
</protein>
<gene>
    <name evidence="2" type="ORF">VPNG_04430</name>
</gene>
<dbReference type="InParanoid" id="A0A423XBT5"/>
<organism evidence="2 3">
    <name type="scientific">Cytospora leucostoma</name>
    <dbReference type="NCBI Taxonomy" id="1230097"/>
    <lineage>
        <taxon>Eukaryota</taxon>
        <taxon>Fungi</taxon>
        <taxon>Dikarya</taxon>
        <taxon>Ascomycota</taxon>
        <taxon>Pezizomycotina</taxon>
        <taxon>Sordariomycetes</taxon>
        <taxon>Sordariomycetidae</taxon>
        <taxon>Diaporthales</taxon>
        <taxon>Cytosporaceae</taxon>
        <taxon>Cytospora</taxon>
    </lineage>
</organism>
<evidence type="ECO:0000313" key="2">
    <source>
        <dbReference type="EMBL" id="ROW13430.1"/>
    </source>
</evidence>
<dbReference type="AlphaFoldDB" id="A0A423XBT5"/>
<sequence length="71" mass="7381">MQLTASLLFALLNTSVLALPQDVKEALPRTSTVTAKPVIVTATTTSMTTITTTSICVVTLSQPAKQPVPPA</sequence>
<reference evidence="2 3" key="1">
    <citation type="submission" date="2015-09" db="EMBL/GenBank/DDBJ databases">
        <title>Host preference determinants of Valsa canker pathogens revealed by comparative genomics.</title>
        <authorList>
            <person name="Yin Z."/>
            <person name="Huang L."/>
        </authorList>
    </citation>
    <scope>NUCLEOTIDE SEQUENCE [LARGE SCALE GENOMIC DNA]</scope>
    <source>
        <strain evidence="2 3">SXYLt</strain>
    </source>
</reference>
<feature type="signal peptide" evidence="1">
    <location>
        <begin position="1"/>
        <end position="18"/>
    </location>
</feature>
<proteinExistence type="predicted"/>
<keyword evidence="3" id="KW-1185">Reference proteome</keyword>
<evidence type="ECO:0000256" key="1">
    <source>
        <dbReference type="SAM" id="SignalP"/>
    </source>
</evidence>
<dbReference type="Proteomes" id="UP000285146">
    <property type="component" value="Unassembled WGS sequence"/>
</dbReference>
<dbReference type="EMBL" id="LKEB01000019">
    <property type="protein sequence ID" value="ROW13430.1"/>
    <property type="molecule type" value="Genomic_DNA"/>
</dbReference>
<keyword evidence="1" id="KW-0732">Signal</keyword>
<evidence type="ECO:0000313" key="3">
    <source>
        <dbReference type="Proteomes" id="UP000285146"/>
    </source>
</evidence>